<dbReference type="InterPro" id="IPR043128">
    <property type="entry name" value="Rev_trsase/Diguanyl_cyclase"/>
</dbReference>
<comment type="caution">
    <text evidence="3">The sequence shown here is derived from an EMBL/GenBank/DDBJ whole genome shotgun (WGS) entry which is preliminary data.</text>
</comment>
<dbReference type="Proteomes" id="UP000596742">
    <property type="component" value="Unassembled WGS sequence"/>
</dbReference>
<dbReference type="OrthoDB" id="6141932at2759"/>
<gene>
    <name evidence="3" type="ORF">MGAL_10B029214</name>
</gene>
<evidence type="ECO:0000259" key="2">
    <source>
        <dbReference type="Pfam" id="PF00078"/>
    </source>
</evidence>
<feature type="compositionally biased region" description="Basic residues" evidence="1">
    <location>
        <begin position="350"/>
        <end position="364"/>
    </location>
</feature>
<sequence length="962" mass="109855">MIARARTHRVVNRLNQEPNLFKIYGDIIKEQEKRGFIEKIEENEDEPQRIHYIPHHPVKKDSTTTPIRIVYDCSCKENAKSPSLNDCLHSYPPISNDITELLTRFRTQKFAVTTDIEKAFLQVGLHKSDRDVTRFFWLSDPTDSTSPFTTYRFKSVLFGATCSPFILNATLLKHFEENPSPTASRITQDLYVDNVLTSFTDEDDLMQFYRDSRCLLQKGGFNLRSWNSNSNRLRELAETENVLDSSKEVNILGMRWNVADDKLLFAEVDIDSTMSESVSERELRSSRTLTSYGDHLFQQSNERHQYIIRTIKRDIDAIILDVEDNPVVDLSTASTYRDELLKLSDNERTHKSRSSQHSSRHTGSTRHSSLSAQSEILKQTVKLETTKTRLKYAKEEAELLHREATLKAEKNVLAMKRDVDEAESGLQAVKKALDFDLKDYGESYEPPRIANPVVQHANEDRMSERKYRSANVPDTRNITEQRTAEFVEQQRSHHSLHLSKHDFKANNVNIPIHSLGPLNPTAQPFVPTQRTEAQELAKFMVKKDLITSRLISFDDQPSHFSSWKISFQHIMTELDTNPLEQFDLLTKFQSPTQVSSIKTDIGNNDYRPPFQKSNEDLCPLHGTNHTLNTCRGFRAKPLSERLDLIKQKGLCFKCCGPKRHFRDKCKEDVKCSVCGSCDHPSALHVDVENEPQQKHEEENSNEQISSTCTKICDSINNTSKSCSKIVLAKVYHSDRPEHFKTVYCVIDDQSNRTLATSDFFNFFRENGKEIEYALASCAGRFVSSGRRASGYVLESLDGSSCLNVPEIIECSDIPNNREEIPSPVIASSYPHMKDIASCIPDIDNQSEIQMLIGRDLIRAHHVIEHRVGVNDVPYAQLLPLGWVIVGNVCLGRFQEQQLVNVNKTVIVGNVQSILLFPCDSETPVGLDPTFEKFIPDKPFLENGRQISNHGTKSFDMNFRLQL</sequence>
<feature type="region of interest" description="Disordered" evidence="1">
    <location>
        <begin position="341"/>
        <end position="375"/>
    </location>
</feature>
<accession>A0A8B6CMK0</accession>
<dbReference type="Gene3D" id="3.10.10.10">
    <property type="entry name" value="HIV Type 1 Reverse Transcriptase, subunit A, domain 1"/>
    <property type="match status" value="1"/>
</dbReference>
<dbReference type="Gene3D" id="3.30.70.270">
    <property type="match status" value="1"/>
</dbReference>
<dbReference type="InterPro" id="IPR000477">
    <property type="entry name" value="RT_dom"/>
</dbReference>
<dbReference type="PANTHER" id="PTHR47331">
    <property type="entry name" value="PHD-TYPE DOMAIN-CONTAINING PROTEIN"/>
    <property type="match status" value="1"/>
</dbReference>
<feature type="domain" description="Reverse transcriptase" evidence="2">
    <location>
        <begin position="72"/>
        <end position="223"/>
    </location>
</feature>
<dbReference type="AlphaFoldDB" id="A0A8B6CMK0"/>
<organism evidence="3 4">
    <name type="scientific">Mytilus galloprovincialis</name>
    <name type="common">Mediterranean mussel</name>
    <dbReference type="NCBI Taxonomy" id="29158"/>
    <lineage>
        <taxon>Eukaryota</taxon>
        <taxon>Metazoa</taxon>
        <taxon>Spiralia</taxon>
        <taxon>Lophotrochozoa</taxon>
        <taxon>Mollusca</taxon>
        <taxon>Bivalvia</taxon>
        <taxon>Autobranchia</taxon>
        <taxon>Pteriomorphia</taxon>
        <taxon>Mytilida</taxon>
        <taxon>Mytiloidea</taxon>
        <taxon>Mytilidae</taxon>
        <taxon>Mytilinae</taxon>
        <taxon>Mytilus</taxon>
    </lineage>
</organism>
<evidence type="ECO:0000256" key="1">
    <source>
        <dbReference type="SAM" id="MobiDB-lite"/>
    </source>
</evidence>
<dbReference type="SUPFAM" id="SSF56672">
    <property type="entry name" value="DNA/RNA polymerases"/>
    <property type="match status" value="1"/>
</dbReference>
<dbReference type="InterPro" id="IPR043502">
    <property type="entry name" value="DNA/RNA_pol_sf"/>
</dbReference>
<evidence type="ECO:0000313" key="4">
    <source>
        <dbReference type="Proteomes" id="UP000596742"/>
    </source>
</evidence>
<dbReference type="CDD" id="cd01644">
    <property type="entry name" value="RT_pepA17"/>
    <property type="match status" value="1"/>
</dbReference>
<dbReference type="EMBL" id="UYJE01002048">
    <property type="protein sequence ID" value="VDI07431.1"/>
    <property type="molecule type" value="Genomic_DNA"/>
</dbReference>
<keyword evidence="4" id="KW-1185">Reference proteome</keyword>
<evidence type="ECO:0000313" key="3">
    <source>
        <dbReference type="EMBL" id="VDI07431.1"/>
    </source>
</evidence>
<protein>
    <recommendedName>
        <fullName evidence="2">Reverse transcriptase domain-containing protein</fullName>
    </recommendedName>
</protein>
<proteinExistence type="predicted"/>
<name>A0A8B6CMK0_MYTGA</name>
<dbReference type="Pfam" id="PF00078">
    <property type="entry name" value="RVT_1"/>
    <property type="match status" value="1"/>
</dbReference>
<reference evidence="3" key="1">
    <citation type="submission" date="2018-11" db="EMBL/GenBank/DDBJ databases">
        <authorList>
            <person name="Alioto T."/>
            <person name="Alioto T."/>
        </authorList>
    </citation>
    <scope>NUCLEOTIDE SEQUENCE</scope>
</reference>
<dbReference type="PANTHER" id="PTHR47331:SF6">
    <property type="entry name" value="DOUBLECORTIN DOMAIN-CONTAINING PROTEIN"/>
    <property type="match status" value="1"/>
</dbReference>